<feature type="region of interest" description="Disordered" evidence="1">
    <location>
        <begin position="169"/>
        <end position="198"/>
    </location>
</feature>
<dbReference type="Proteomes" id="UP001265746">
    <property type="component" value="Unassembled WGS sequence"/>
</dbReference>
<feature type="region of interest" description="Disordered" evidence="1">
    <location>
        <begin position="1"/>
        <end position="48"/>
    </location>
</feature>
<evidence type="ECO:0000313" key="2">
    <source>
        <dbReference type="EMBL" id="KAK2613971.1"/>
    </source>
</evidence>
<name>A0AAD9SP74_PHOAM</name>
<accession>A0AAD9SP74</accession>
<reference evidence="2" key="1">
    <citation type="submission" date="2023-06" db="EMBL/GenBank/DDBJ databases">
        <authorList>
            <person name="Noh H."/>
        </authorList>
    </citation>
    <scope>NUCLEOTIDE SEQUENCE</scope>
    <source>
        <strain evidence="2">DUCC20226</strain>
    </source>
</reference>
<evidence type="ECO:0000313" key="3">
    <source>
        <dbReference type="Proteomes" id="UP001265746"/>
    </source>
</evidence>
<gene>
    <name evidence="2" type="ORF">N8I77_000837</name>
</gene>
<feature type="compositionally biased region" description="Acidic residues" evidence="1">
    <location>
        <begin position="169"/>
        <end position="185"/>
    </location>
</feature>
<proteinExistence type="predicted"/>
<feature type="compositionally biased region" description="Polar residues" evidence="1">
    <location>
        <begin position="1"/>
        <end position="38"/>
    </location>
</feature>
<sequence>MRRPTTAYSPSRMSSGETSHTASRSGKETTAQAASSKPTLPPNVSIFSPADPSVPKSVLNGRVFSRLTTSSQTEPSQLAAALKTSAGVSETFCLSHGAAVLVFDAEQPGVDLKDSHHDHVRAVCLALKDADISLSISGCVFDATDVLKAGFQLDELSRGAVMVVDLMHEDDDDSGSDSGDDEDAEAILMGGDSGEVVS</sequence>
<evidence type="ECO:0000256" key="1">
    <source>
        <dbReference type="SAM" id="MobiDB-lite"/>
    </source>
</evidence>
<protein>
    <submittedName>
        <fullName evidence="2">Uncharacterized protein</fullName>
    </submittedName>
</protein>
<keyword evidence="3" id="KW-1185">Reference proteome</keyword>
<dbReference type="EMBL" id="JAUJFL010000001">
    <property type="protein sequence ID" value="KAK2613971.1"/>
    <property type="molecule type" value="Genomic_DNA"/>
</dbReference>
<comment type="caution">
    <text evidence="2">The sequence shown here is derived from an EMBL/GenBank/DDBJ whole genome shotgun (WGS) entry which is preliminary data.</text>
</comment>
<organism evidence="2 3">
    <name type="scientific">Phomopsis amygdali</name>
    <name type="common">Fusicoccum amygdali</name>
    <dbReference type="NCBI Taxonomy" id="1214568"/>
    <lineage>
        <taxon>Eukaryota</taxon>
        <taxon>Fungi</taxon>
        <taxon>Dikarya</taxon>
        <taxon>Ascomycota</taxon>
        <taxon>Pezizomycotina</taxon>
        <taxon>Sordariomycetes</taxon>
        <taxon>Sordariomycetidae</taxon>
        <taxon>Diaporthales</taxon>
        <taxon>Diaporthaceae</taxon>
        <taxon>Diaporthe</taxon>
    </lineage>
</organism>
<dbReference type="AlphaFoldDB" id="A0AAD9SP74"/>